<comment type="function">
    <text evidence="11">Catalyzes the anaerobic formation of alpha-ketobutyrate and ammonia from threonine in a two-step reaction. The first step involved a dehydration of threonine and a production of enamine intermediates (aminocrotonate), which tautomerizes to its imine form (iminobutyrate). Both intermediates are unstable and short-lived. The second step is the nonenzymatic hydrolysis of the enamine/imine intermediates to form 2-ketobutyrate and free ammonia. In the low water environment of the cell, the second step is accelerated by RidA.</text>
</comment>
<dbReference type="GO" id="GO:0008721">
    <property type="term" value="F:D-serine ammonia-lyase activity"/>
    <property type="evidence" value="ECO:0007669"/>
    <property type="project" value="TreeGrafter"/>
</dbReference>
<comment type="similarity">
    <text evidence="6">Belongs to the serine/threonine dehydratase family.</text>
</comment>
<dbReference type="SUPFAM" id="SSF53686">
    <property type="entry name" value="Tryptophan synthase beta subunit-like PLP-dependent enzymes"/>
    <property type="match status" value="1"/>
</dbReference>
<dbReference type="GO" id="GO:0000287">
    <property type="term" value="F:magnesium ion binding"/>
    <property type="evidence" value="ECO:0007669"/>
    <property type="project" value="TreeGrafter"/>
</dbReference>
<dbReference type="Gene3D" id="3.40.50.1100">
    <property type="match status" value="2"/>
</dbReference>
<dbReference type="Pfam" id="PF00291">
    <property type="entry name" value="PALP"/>
    <property type="match status" value="1"/>
</dbReference>
<comment type="caution">
    <text evidence="14">The sequence shown here is derived from an EMBL/GenBank/DDBJ whole genome shotgun (WGS) entry which is preliminary data.</text>
</comment>
<dbReference type="FunFam" id="3.40.50.1100:FF:000007">
    <property type="entry name" value="L-threonine dehydratase catabolic TdcB"/>
    <property type="match status" value="1"/>
</dbReference>
<keyword evidence="8" id="KW-0460">Magnesium</keyword>
<dbReference type="PROSITE" id="PS00165">
    <property type="entry name" value="DEHYDRATASE_SER_THR"/>
    <property type="match status" value="1"/>
</dbReference>
<dbReference type="GO" id="GO:0003941">
    <property type="term" value="F:L-serine ammonia-lyase activity"/>
    <property type="evidence" value="ECO:0007669"/>
    <property type="project" value="TreeGrafter"/>
</dbReference>
<evidence type="ECO:0000256" key="4">
    <source>
        <dbReference type="ARBA" id="ARBA00001936"/>
    </source>
</evidence>
<reference evidence="14 15" key="1">
    <citation type="submission" date="2019-03" db="EMBL/GenBank/DDBJ databases">
        <title>Genomic Encyclopedia of Type Strains, Phase IV (KMG-IV): sequencing the most valuable type-strain genomes for metagenomic binning, comparative biology and taxonomic classification.</title>
        <authorList>
            <person name="Goeker M."/>
        </authorList>
    </citation>
    <scope>NUCLEOTIDE SEQUENCE [LARGE SCALE GENOMIC DNA]</scope>
    <source>
        <strain evidence="14 15">DSM 46831</strain>
    </source>
</reference>
<evidence type="ECO:0000259" key="13">
    <source>
        <dbReference type="Pfam" id="PF00291"/>
    </source>
</evidence>
<dbReference type="InterPro" id="IPR036052">
    <property type="entry name" value="TrpB-like_PALP_sf"/>
</dbReference>
<dbReference type="GO" id="GO:0030378">
    <property type="term" value="F:serine racemase activity"/>
    <property type="evidence" value="ECO:0007669"/>
    <property type="project" value="TreeGrafter"/>
</dbReference>
<keyword evidence="10" id="KW-0456">Lyase</keyword>
<dbReference type="InterPro" id="IPR001926">
    <property type="entry name" value="TrpB-like_PALP"/>
</dbReference>
<comment type="cofactor">
    <cofactor evidence="4">
        <name>Mn(2+)</name>
        <dbReference type="ChEBI" id="CHEBI:29035"/>
    </cofactor>
</comment>
<evidence type="ECO:0000256" key="5">
    <source>
        <dbReference type="ARBA" id="ARBA00001946"/>
    </source>
</evidence>
<dbReference type="GO" id="GO:0030170">
    <property type="term" value="F:pyridoxal phosphate binding"/>
    <property type="evidence" value="ECO:0007669"/>
    <property type="project" value="InterPro"/>
</dbReference>
<dbReference type="InterPro" id="IPR000634">
    <property type="entry name" value="Ser/Thr_deHydtase_PyrdxlP-BS"/>
</dbReference>
<dbReference type="GO" id="GO:0004794">
    <property type="term" value="F:threonine deaminase activity"/>
    <property type="evidence" value="ECO:0007669"/>
    <property type="project" value="UniProtKB-EC"/>
</dbReference>
<dbReference type="Proteomes" id="UP000294746">
    <property type="component" value="Unassembled WGS sequence"/>
</dbReference>
<accession>A0A4R2RF09</accession>
<proteinExistence type="inferred from homology"/>
<feature type="domain" description="Tryptophan synthase beta chain-like PALP" evidence="13">
    <location>
        <begin position="22"/>
        <end position="307"/>
    </location>
</feature>
<dbReference type="GO" id="GO:0005524">
    <property type="term" value="F:ATP binding"/>
    <property type="evidence" value="ECO:0007669"/>
    <property type="project" value="TreeGrafter"/>
</dbReference>
<protein>
    <recommendedName>
        <fullName evidence="7">threonine ammonia-lyase</fullName>
        <ecNumber evidence="7">4.3.1.19</ecNumber>
    </recommendedName>
    <alternativeName>
        <fullName evidence="12">Threonine deaminase</fullName>
    </alternativeName>
</protein>
<dbReference type="GO" id="GO:1901605">
    <property type="term" value="P:alpha-amino acid metabolic process"/>
    <property type="evidence" value="ECO:0007669"/>
    <property type="project" value="UniProtKB-ARBA"/>
</dbReference>
<dbReference type="PANTHER" id="PTHR43050:SF1">
    <property type="entry name" value="SERINE RACEMASE"/>
    <property type="match status" value="1"/>
</dbReference>
<comment type="cofactor">
    <cofactor evidence="3">
        <name>pyridoxal 5'-phosphate</name>
        <dbReference type="ChEBI" id="CHEBI:597326"/>
    </cofactor>
</comment>
<evidence type="ECO:0000256" key="3">
    <source>
        <dbReference type="ARBA" id="ARBA00001933"/>
    </source>
</evidence>
<evidence type="ECO:0000256" key="8">
    <source>
        <dbReference type="ARBA" id="ARBA00022842"/>
    </source>
</evidence>
<dbReference type="CDD" id="cd01562">
    <property type="entry name" value="Thr-dehyd"/>
    <property type="match status" value="1"/>
</dbReference>
<name>A0A4R2RF09_9BACL</name>
<dbReference type="RefSeq" id="WP_131850005.1">
    <property type="nucleotide sequence ID" value="NZ_SLXV01000066.1"/>
</dbReference>
<evidence type="ECO:0000256" key="12">
    <source>
        <dbReference type="ARBA" id="ARBA00031427"/>
    </source>
</evidence>
<dbReference type="EC" id="4.3.1.19" evidence="7"/>
<evidence type="ECO:0000256" key="11">
    <source>
        <dbReference type="ARBA" id="ARBA00025527"/>
    </source>
</evidence>
<dbReference type="GO" id="GO:0018114">
    <property type="term" value="F:threonine racemase activity"/>
    <property type="evidence" value="ECO:0007669"/>
    <property type="project" value="TreeGrafter"/>
</dbReference>
<dbReference type="FunFam" id="3.40.50.1100:FF:000005">
    <property type="entry name" value="Threonine dehydratase catabolic"/>
    <property type="match status" value="1"/>
</dbReference>
<comment type="catalytic activity">
    <reaction evidence="1">
        <text>L-threonine = 2-oxobutanoate + NH4(+)</text>
        <dbReference type="Rhea" id="RHEA:22108"/>
        <dbReference type="ChEBI" id="CHEBI:16763"/>
        <dbReference type="ChEBI" id="CHEBI:28938"/>
        <dbReference type="ChEBI" id="CHEBI:57926"/>
        <dbReference type="EC" id="4.3.1.19"/>
    </reaction>
</comment>
<evidence type="ECO:0000313" key="15">
    <source>
        <dbReference type="Proteomes" id="UP000294746"/>
    </source>
</evidence>
<dbReference type="AlphaFoldDB" id="A0A4R2RF09"/>
<evidence type="ECO:0000256" key="2">
    <source>
        <dbReference type="ARBA" id="ARBA00001913"/>
    </source>
</evidence>
<comment type="cofactor">
    <cofactor evidence="2">
        <name>Ca(2+)</name>
        <dbReference type="ChEBI" id="CHEBI:29108"/>
    </cofactor>
</comment>
<evidence type="ECO:0000256" key="1">
    <source>
        <dbReference type="ARBA" id="ARBA00001274"/>
    </source>
</evidence>
<keyword evidence="15" id="KW-1185">Reference proteome</keyword>
<dbReference type="EMBL" id="SLXV01000066">
    <property type="protein sequence ID" value="TCP61008.1"/>
    <property type="molecule type" value="Genomic_DNA"/>
</dbReference>
<evidence type="ECO:0000313" key="14">
    <source>
        <dbReference type="EMBL" id="TCP61008.1"/>
    </source>
</evidence>
<organism evidence="14 15">
    <name type="scientific">Baia soyae</name>
    <dbReference type="NCBI Taxonomy" id="1544746"/>
    <lineage>
        <taxon>Bacteria</taxon>
        <taxon>Bacillati</taxon>
        <taxon>Bacillota</taxon>
        <taxon>Bacilli</taxon>
        <taxon>Bacillales</taxon>
        <taxon>Thermoactinomycetaceae</taxon>
        <taxon>Baia</taxon>
    </lineage>
</organism>
<evidence type="ECO:0000256" key="10">
    <source>
        <dbReference type="ARBA" id="ARBA00023239"/>
    </source>
</evidence>
<dbReference type="OrthoDB" id="9811476at2"/>
<keyword evidence="9" id="KW-0663">Pyridoxal phosphate</keyword>
<dbReference type="PANTHER" id="PTHR43050">
    <property type="entry name" value="SERINE / THREONINE RACEMASE FAMILY MEMBER"/>
    <property type="match status" value="1"/>
</dbReference>
<evidence type="ECO:0000256" key="9">
    <source>
        <dbReference type="ARBA" id="ARBA00022898"/>
    </source>
</evidence>
<comment type="cofactor">
    <cofactor evidence="5">
        <name>Mg(2+)</name>
        <dbReference type="ChEBI" id="CHEBI:18420"/>
    </cofactor>
</comment>
<evidence type="ECO:0000256" key="6">
    <source>
        <dbReference type="ARBA" id="ARBA00010869"/>
    </source>
</evidence>
<gene>
    <name evidence="14" type="ORF">EDD57_1669</name>
</gene>
<sequence length="312" mass="34198">MNKGIIFHDIIDAVERLRGVANRTPVLTSRVLNELSRQQVYLKCENFQRGGAFKFRGAYNALSKLSEEERKRGVIAFSSGNHAQGLALACKILDVQATIVMPDDAPESKVEAVQSYGGNVLFFDRYKESREMIASQYSEEHGMAIIPPFDHPDIIAGAGTAAYELMQEHPFLEHLVTPVGGGGLISGTALAAKGMNPRVKIHGVEPEGADDVRRSMLLGERVRIDPPDTIADGLRTQQVGERNFPIIQQMVHEVVTVSEEEIEVAMRFAMVRLKIVIEPSSAVALAAIMFRKFQIEKGSCIGVILSGGNVEL</sequence>
<evidence type="ECO:0000256" key="7">
    <source>
        <dbReference type="ARBA" id="ARBA00012096"/>
    </source>
</evidence>